<dbReference type="HAMAP" id="MF_00141">
    <property type="entry name" value="EF_P"/>
    <property type="match status" value="1"/>
</dbReference>
<dbReference type="GO" id="GO:0043043">
    <property type="term" value="P:peptide biosynthetic process"/>
    <property type="evidence" value="ECO:0007669"/>
    <property type="project" value="InterPro"/>
</dbReference>
<dbReference type="AlphaFoldDB" id="A0A451DA21"/>
<dbReference type="InterPro" id="IPR013185">
    <property type="entry name" value="Transl_elong_KOW-like"/>
</dbReference>
<evidence type="ECO:0000313" key="13">
    <source>
        <dbReference type="EMBL" id="VFP83160.1"/>
    </source>
</evidence>
<evidence type="ECO:0000259" key="11">
    <source>
        <dbReference type="SMART" id="SM00841"/>
    </source>
</evidence>
<comment type="function">
    <text evidence="8">Involved in peptide bond synthesis. Alleviates ribosome stalling that occurs when 3 or more consecutive Pro residues or the sequence PPG is present in a protein, possibly by augmenting the peptidyl transferase activity of the ribosome. Modification of Lys-34 is required for alleviation.</text>
</comment>
<feature type="domain" description="Translation elongation factor P/YeiP central" evidence="12">
    <location>
        <begin position="69"/>
        <end position="123"/>
    </location>
</feature>
<evidence type="ECO:0000256" key="10">
    <source>
        <dbReference type="RuleBase" id="RU004389"/>
    </source>
</evidence>
<dbReference type="CDD" id="cd05794">
    <property type="entry name" value="S1_EF-P_repeat_2"/>
    <property type="match status" value="1"/>
</dbReference>
<dbReference type="NCBIfam" id="TIGR00038">
    <property type="entry name" value="efp"/>
    <property type="match status" value="1"/>
</dbReference>
<sequence>MATYSSSDFRPGLKIIFENEPYAIESSEFVKPGKGQAFVRIKMRRLLTGSRVEKTFKSTELAESANVHDTNLNYLYNDGNFFYFMHPKSFEQYCIEKSTVGETAKWLFSNAECIVTLWNNKPIQVLSQTFVELEIIDTDPGLRGDTTGSSGKPAILSTGAIVKVPLFLQIGEWIKIDTRSGEYVSRIK</sequence>
<dbReference type="InterPro" id="IPR012340">
    <property type="entry name" value="NA-bd_OB-fold"/>
</dbReference>
<keyword evidence="4 8" id="KW-0963">Cytoplasm</keyword>
<evidence type="ECO:0000256" key="3">
    <source>
        <dbReference type="ARBA" id="ARBA00009479"/>
    </source>
</evidence>
<dbReference type="PANTHER" id="PTHR30053:SF12">
    <property type="entry name" value="ELONGATION FACTOR P (EF-P) FAMILY PROTEIN"/>
    <property type="match status" value="1"/>
</dbReference>
<comment type="pathway">
    <text evidence="2 8">Protein biosynthesis; polypeptide chain elongation.</text>
</comment>
<dbReference type="GO" id="GO:0003746">
    <property type="term" value="F:translation elongation factor activity"/>
    <property type="evidence" value="ECO:0007669"/>
    <property type="project" value="UniProtKB-UniRule"/>
</dbReference>
<comment type="PTM">
    <text evidence="8">May be beta-lysylated on the epsilon-amino group of Lys-34 by the combined action of EpmA and EpmB, and then hydroxylated on the C5 position of the same residue by EpmC (if this protein is present). Lysylation is critical for the stimulatory effect of EF-P on peptide-bond formation. The lysylation moiety may extend toward the peptidyltransferase center and stabilize the terminal 3-CCA end of the tRNA. Hydroxylation of the C5 position on Lys-34 may allow additional potential stabilizing hydrogen-bond interactions with the P-tRNA.</text>
</comment>
<evidence type="ECO:0000313" key="14">
    <source>
        <dbReference type="Proteomes" id="UP000294368"/>
    </source>
</evidence>
<organism evidence="13 14">
    <name type="scientific">Candidatus Erwinia haradaeae</name>
    <dbReference type="NCBI Taxonomy" id="1922217"/>
    <lineage>
        <taxon>Bacteria</taxon>
        <taxon>Pseudomonadati</taxon>
        <taxon>Pseudomonadota</taxon>
        <taxon>Gammaproteobacteria</taxon>
        <taxon>Enterobacterales</taxon>
        <taxon>Erwiniaceae</taxon>
        <taxon>Erwinia</taxon>
    </lineage>
</organism>
<dbReference type="InterPro" id="IPR020599">
    <property type="entry name" value="Transl_elong_fac_P/YeiP"/>
</dbReference>
<dbReference type="RefSeq" id="WP_157988530.1">
    <property type="nucleotide sequence ID" value="NZ_LR217715.1"/>
</dbReference>
<dbReference type="UniPathway" id="UPA00345"/>
<evidence type="ECO:0000256" key="2">
    <source>
        <dbReference type="ARBA" id="ARBA00004815"/>
    </source>
</evidence>
<dbReference type="SUPFAM" id="SSF50104">
    <property type="entry name" value="Translation proteins SH3-like domain"/>
    <property type="match status" value="1"/>
</dbReference>
<evidence type="ECO:0000256" key="9">
    <source>
        <dbReference type="NCBIfam" id="TIGR00038"/>
    </source>
</evidence>
<evidence type="ECO:0000256" key="6">
    <source>
        <dbReference type="ARBA" id="ARBA00022917"/>
    </source>
</evidence>
<dbReference type="FunFam" id="2.40.50.140:FF:000009">
    <property type="entry name" value="Elongation factor P"/>
    <property type="match status" value="1"/>
</dbReference>
<dbReference type="InterPro" id="IPR015365">
    <property type="entry name" value="Elong-fact-P_C"/>
</dbReference>
<evidence type="ECO:0000259" key="12">
    <source>
        <dbReference type="SMART" id="SM01185"/>
    </source>
</evidence>
<dbReference type="SUPFAM" id="SSF50249">
    <property type="entry name" value="Nucleic acid-binding proteins"/>
    <property type="match status" value="2"/>
</dbReference>
<dbReference type="InterPro" id="IPR001059">
    <property type="entry name" value="Transl_elong_P/YeiP_cen"/>
</dbReference>
<dbReference type="InterPro" id="IPR014722">
    <property type="entry name" value="Rib_uL2_dom2"/>
</dbReference>
<dbReference type="FunFam" id="2.30.30.30:FF:000003">
    <property type="entry name" value="Elongation factor P"/>
    <property type="match status" value="1"/>
</dbReference>
<reference evidence="13 14" key="1">
    <citation type="submission" date="2019-02" db="EMBL/GenBank/DDBJ databases">
        <authorList>
            <person name="Manzano-Marin A."/>
            <person name="Manzano-Marin A."/>
        </authorList>
    </citation>
    <scope>NUCLEOTIDE SEQUENCE [LARGE SCALE GENOMIC DNA]</scope>
    <source>
        <strain evidence="13 14">ErCikochiana</strain>
    </source>
</reference>
<gene>
    <name evidence="8 13" type="primary">efp</name>
    <name evidence="13" type="ORF">ERCIKOCA2762_397</name>
</gene>
<evidence type="ECO:0000256" key="5">
    <source>
        <dbReference type="ARBA" id="ARBA00022768"/>
    </source>
</evidence>
<dbReference type="PANTHER" id="PTHR30053">
    <property type="entry name" value="ELONGATION FACTOR P"/>
    <property type="match status" value="1"/>
</dbReference>
<evidence type="ECO:0000256" key="1">
    <source>
        <dbReference type="ARBA" id="ARBA00004496"/>
    </source>
</evidence>
<dbReference type="Proteomes" id="UP000294368">
    <property type="component" value="Chromosome"/>
</dbReference>
<dbReference type="SMART" id="SM00841">
    <property type="entry name" value="Elong-fact-P_C"/>
    <property type="match status" value="1"/>
</dbReference>
<accession>A0A451DA21</accession>
<evidence type="ECO:0000256" key="8">
    <source>
        <dbReference type="HAMAP-Rule" id="MF_00141"/>
    </source>
</evidence>
<comment type="subcellular location">
    <subcellularLocation>
        <location evidence="1 8">Cytoplasm</location>
    </subcellularLocation>
</comment>
<evidence type="ECO:0000256" key="7">
    <source>
        <dbReference type="ARBA" id="ARBA00023278"/>
    </source>
</evidence>
<dbReference type="Gene3D" id="2.30.30.30">
    <property type="match status" value="1"/>
</dbReference>
<dbReference type="PROSITE" id="PS01275">
    <property type="entry name" value="EFP"/>
    <property type="match status" value="1"/>
</dbReference>
<feature type="domain" description="Elongation factor P C-terminal" evidence="11">
    <location>
        <begin position="131"/>
        <end position="186"/>
    </location>
</feature>
<dbReference type="InterPro" id="IPR008991">
    <property type="entry name" value="Translation_prot_SH3-like_sf"/>
</dbReference>
<dbReference type="CDD" id="cd04470">
    <property type="entry name" value="S1_EF-P_repeat_1"/>
    <property type="match status" value="1"/>
</dbReference>
<dbReference type="Gene3D" id="2.40.50.140">
    <property type="entry name" value="Nucleic acid-binding proteins"/>
    <property type="match status" value="2"/>
</dbReference>
<name>A0A451DA21_9GAMM</name>
<dbReference type="InterPro" id="IPR011768">
    <property type="entry name" value="Transl_elongation_fac_P"/>
</dbReference>
<feature type="modified residue" description="N6-(3,6-diaminohexanoyl)-5-hydroxylysine" evidence="8">
    <location>
        <position position="34"/>
    </location>
</feature>
<dbReference type="Pfam" id="PF01132">
    <property type="entry name" value="EFP"/>
    <property type="match status" value="1"/>
</dbReference>
<dbReference type="FunFam" id="2.40.50.140:FF:000004">
    <property type="entry name" value="Elongation factor P"/>
    <property type="match status" value="1"/>
</dbReference>
<keyword evidence="5 8" id="KW-0251">Elongation factor</keyword>
<dbReference type="OrthoDB" id="9801844at2"/>
<comment type="similarity">
    <text evidence="3 8 10">Belongs to the elongation factor P family.</text>
</comment>
<dbReference type="GO" id="GO:0005829">
    <property type="term" value="C:cytosol"/>
    <property type="evidence" value="ECO:0007669"/>
    <property type="project" value="UniProtKB-ARBA"/>
</dbReference>
<dbReference type="EMBL" id="LR217715">
    <property type="protein sequence ID" value="VFP83160.1"/>
    <property type="molecule type" value="Genomic_DNA"/>
</dbReference>
<keyword evidence="7 8" id="KW-0379">Hydroxylation</keyword>
<dbReference type="Pfam" id="PF08207">
    <property type="entry name" value="EFP_N"/>
    <property type="match status" value="1"/>
</dbReference>
<proteinExistence type="inferred from homology"/>
<dbReference type="SMART" id="SM01185">
    <property type="entry name" value="EFP"/>
    <property type="match status" value="1"/>
</dbReference>
<dbReference type="PIRSF" id="PIRSF005901">
    <property type="entry name" value="EF-P"/>
    <property type="match status" value="1"/>
</dbReference>
<dbReference type="InterPro" id="IPR013852">
    <property type="entry name" value="Transl_elong_P/YeiP_CS"/>
</dbReference>
<dbReference type="NCBIfam" id="NF001810">
    <property type="entry name" value="PRK00529.1"/>
    <property type="match status" value="1"/>
</dbReference>
<evidence type="ECO:0000256" key="4">
    <source>
        <dbReference type="ARBA" id="ARBA00022490"/>
    </source>
</evidence>
<dbReference type="Pfam" id="PF09285">
    <property type="entry name" value="Elong-fact-P_C"/>
    <property type="match status" value="1"/>
</dbReference>
<protein>
    <recommendedName>
        <fullName evidence="8 9">Elongation factor P</fullName>
        <shortName evidence="8">EF-P</shortName>
    </recommendedName>
</protein>
<keyword evidence="6 8" id="KW-0648">Protein biosynthesis</keyword>